<dbReference type="PANTHER" id="PTHR11461">
    <property type="entry name" value="SERINE PROTEASE INHIBITOR, SERPIN"/>
    <property type="match status" value="1"/>
</dbReference>
<evidence type="ECO:0000256" key="1">
    <source>
        <dbReference type="ARBA" id="ARBA00009500"/>
    </source>
</evidence>
<dbReference type="PROSITE" id="PS00284">
    <property type="entry name" value="SERPIN"/>
    <property type="match status" value="1"/>
</dbReference>
<dbReference type="PANTHER" id="PTHR11461:SF211">
    <property type="entry name" value="GH10112P-RELATED"/>
    <property type="match status" value="1"/>
</dbReference>
<protein>
    <recommendedName>
        <fullName evidence="3">Serpin domain-containing protein</fullName>
    </recommendedName>
</protein>
<reference evidence="4 5" key="1">
    <citation type="submission" date="2019-07" db="EMBL/GenBank/DDBJ databases">
        <authorList>
            <person name="Jastrzebski P J."/>
            <person name="Paukszto L."/>
            <person name="Jastrzebski P J."/>
        </authorList>
    </citation>
    <scope>NUCLEOTIDE SEQUENCE [LARGE SCALE GENOMIC DNA]</scope>
    <source>
        <strain evidence="4 5">WMS-il1</strain>
    </source>
</reference>
<dbReference type="SUPFAM" id="SSF56574">
    <property type="entry name" value="Serpins"/>
    <property type="match status" value="1"/>
</dbReference>
<gene>
    <name evidence="4" type="ORF">WMSIL1_LOCUS4486</name>
</gene>
<dbReference type="GO" id="GO:0004867">
    <property type="term" value="F:serine-type endopeptidase inhibitor activity"/>
    <property type="evidence" value="ECO:0007669"/>
    <property type="project" value="InterPro"/>
</dbReference>
<dbReference type="Pfam" id="PF00079">
    <property type="entry name" value="Serpin"/>
    <property type="match status" value="1"/>
</dbReference>
<dbReference type="EMBL" id="CABIJS010000123">
    <property type="protein sequence ID" value="VUZ44245.1"/>
    <property type="molecule type" value="Genomic_DNA"/>
</dbReference>
<dbReference type="SMART" id="SM00093">
    <property type="entry name" value="SERPIN"/>
    <property type="match status" value="1"/>
</dbReference>
<dbReference type="Gene3D" id="2.30.39.10">
    <property type="entry name" value="Alpha-1-antitrypsin, domain 1"/>
    <property type="match status" value="1"/>
</dbReference>
<comment type="similarity">
    <text evidence="1 2">Belongs to the serpin family.</text>
</comment>
<dbReference type="Proteomes" id="UP000321570">
    <property type="component" value="Unassembled WGS sequence"/>
</dbReference>
<proteinExistence type="inferred from homology"/>
<dbReference type="GO" id="GO:0005615">
    <property type="term" value="C:extracellular space"/>
    <property type="evidence" value="ECO:0007669"/>
    <property type="project" value="InterPro"/>
</dbReference>
<dbReference type="Gene3D" id="3.30.497.10">
    <property type="entry name" value="Antithrombin, subunit I, domain 2"/>
    <property type="match status" value="1"/>
</dbReference>
<name>A0A564YAD3_HYMDI</name>
<organism evidence="4 5">
    <name type="scientific">Hymenolepis diminuta</name>
    <name type="common">Rat tapeworm</name>
    <dbReference type="NCBI Taxonomy" id="6216"/>
    <lineage>
        <taxon>Eukaryota</taxon>
        <taxon>Metazoa</taxon>
        <taxon>Spiralia</taxon>
        <taxon>Lophotrochozoa</taxon>
        <taxon>Platyhelminthes</taxon>
        <taxon>Cestoda</taxon>
        <taxon>Eucestoda</taxon>
        <taxon>Cyclophyllidea</taxon>
        <taxon>Hymenolepididae</taxon>
        <taxon>Hymenolepis</taxon>
    </lineage>
</organism>
<dbReference type="InterPro" id="IPR042185">
    <property type="entry name" value="Serpin_sf_2"/>
</dbReference>
<evidence type="ECO:0000313" key="5">
    <source>
        <dbReference type="Proteomes" id="UP000321570"/>
    </source>
</evidence>
<dbReference type="InterPro" id="IPR042178">
    <property type="entry name" value="Serpin_sf_1"/>
</dbReference>
<dbReference type="InterPro" id="IPR023795">
    <property type="entry name" value="Serpin_CS"/>
</dbReference>
<evidence type="ECO:0000259" key="3">
    <source>
        <dbReference type="SMART" id="SM00093"/>
    </source>
</evidence>
<keyword evidence="5" id="KW-1185">Reference proteome</keyword>
<dbReference type="InterPro" id="IPR000215">
    <property type="entry name" value="Serpin_fam"/>
</dbReference>
<accession>A0A564YAD3</accession>
<dbReference type="InterPro" id="IPR036186">
    <property type="entry name" value="Serpin_sf"/>
</dbReference>
<evidence type="ECO:0000313" key="4">
    <source>
        <dbReference type="EMBL" id="VUZ44245.1"/>
    </source>
</evidence>
<dbReference type="InterPro" id="IPR023796">
    <property type="entry name" value="Serpin_dom"/>
</dbReference>
<dbReference type="AlphaFoldDB" id="A0A564YAD3"/>
<feature type="domain" description="Serpin" evidence="3">
    <location>
        <begin position="12"/>
        <end position="380"/>
    </location>
</feature>
<sequence>MLITKSILPFVQKLYAAINGDQTDSNCFISPLSIYSGLSLALCGSANASYDELLSVLNFHSEDSNDVEGTLALLGKSLGDVLDSENDKTLVLANGLFLDVNFEADTNFKKILQNNFEADSHQVDFGTASEDARRHINEWISEQTSGKIADLMPRGSIDSQTRLVLANAIYFKGTWEHVFDRAMTSNGLFHTLSGETVNVPMMMTNGSYLSAHFEEIKATAIKIPFKVHNMLIVLPDERNGLPELLRTLSKSKDYFSGLFEGGRYHRCQFDITMPKFKLGCGANDRIDLKKPLTSMGLQGVFEESRADFSRITNKERLFISEIFHQAVIEVDEEGAEAAAATGISIMPVCIPPKFIVDHPFLFLIITFSGVPAFMGHVINPLDNQ</sequence>
<evidence type="ECO:0000256" key="2">
    <source>
        <dbReference type="RuleBase" id="RU000411"/>
    </source>
</evidence>